<feature type="domain" description="Nephrocystin 3-like N-terminal" evidence="7">
    <location>
        <begin position="362"/>
        <end position="520"/>
    </location>
</feature>
<organism evidence="8 9">
    <name type="scientific">Westerdykella ornata</name>
    <dbReference type="NCBI Taxonomy" id="318751"/>
    <lineage>
        <taxon>Eukaryota</taxon>
        <taxon>Fungi</taxon>
        <taxon>Dikarya</taxon>
        <taxon>Ascomycota</taxon>
        <taxon>Pezizomycotina</taxon>
        <taxon>Dothideomycetes</taxon>
        <taxon>Pleosporomycetidae</taxon>
        <taxon>Pleosporales</taxon>
        <taxon>Sporormiaceae</taxon>
        <taxon>Westerdykella</taxon>
    </lineage>
</organism>
<dbReference type="InterPro" id="IPR031350">
    <property type="entry name" value="Goodbye_dom"/>
</dbReference>
<evidence type="ECO:0000256" key="1">
    <source>
        <dbReference type="ARBA" id="ARBA00022723"/>
    </source>
</evidence>
<evidence type="ECO:0000259" key="6">
    <source>
        <dbReference type="Pfam" id="PF17109"/>
    </source>
</evidence>
<feature type="region of interest" description="Disordered" evidence="5">
    <location>
        <begin position="691"/>
        <end position="712"/>
    </location>
</feature>
<dbReference type="InterPro" id="IPR027417">
    <property type="entry name" value="P-loop_NTPase"/>
</dbReference>
<evidence type="ECO:0000256" key="3">
    <source>
        <dbReference type="ARBA" id="ARBA00022771"/>
    </source>
</evidence>
<dbReference type="InterPro" id="IPR011990">
    <property type="entry name" value="TPR-like_helical_dom_sf"/>
</dbReference>
<dbReference type="GO" id="GO:0008270">
    <property type="term" value="F:zinc ion binding"/>
    <property type="evidence" value="ECO:0007669"/>
    <property type="project" value="UniProtKB-KW"/>
</dbReference>
<dbReference type="Gene3D" id="3.30.60.90">
    <property type="match status" value="1"/>
</dbReference>
<accession>A0A6A6JDZ2</accession>
<dbReference type="SUPFAM" id="SSF52540">
    <property type="entry name" value="P-loop containing nucleoside triphosphate hydrolases"/>
    <property type="match status" value="1"/>
</dbReference>
<feature type="region of interest" description="Disordered" evidence="5">
    <location>
        <begin position="1345"/>
        <end position="1434"/>
    </location>
</feature>
<gene>
    <name evidence="8" type="ORF">EI97DRAFT_468694</name>
</gene>
<feature type="compositionally biased region" description="Acidic residues" evidence="5">
    <location>
        <begin position="697"/>
        <end position="712"/>
    </location>
</feature>
<reference evidence="8" key="1">
    <citation type="journal article" date="2020" name="Stud. Mycol.">
        <title>101 Dothideomycetes genomes: a test case for predicting lifestyles and emergence of pathogens.</title>
        <authorList>
            <person name="Haridas S."/>
            <person name="Albert R."/>
            <person name="Binder M."/>
            <person name="Bloem J."/>
            <person name="Labutti K."/>
            <person name="Salamov A."/>
            <person name="Andreopoulos B."/>
            <person name="Baker S."/>
            <person name="Barry K."/>
            <person name="Bills G."/>
            <person name="Bluhm B."/>
            <person name="Cannon C."/>
            <person name="Castanera R."/>
            <person name="Culley D."/>
            <person name="Daum C."/>
            <person name="Ezra D."/>
            <person name="Gonzalez J."/>
            <person name="Henrissat B."/>
            <person name="Kuo A."/>
            <person name="Liang C."/>
            <person name="Lipzen A."/>
            <person name="Lutzoni F."/>
            <person name="Magnuson J."/>
            <person name="Mondo S."/>
            <person name="Nolan M."/>
            <person name="Ohm R."/>
            <person name="Pangilinan J."/>
            <person name="Park H.-J."/>
            <person name="Ramirez L."/>
            <person name="Alfaro M."/>
            <person name="Sun H."/>
            <person name="Tritt A."/>
            <person name="Yoshinaga Y."/>
            <person name="Zwiers L.-H."/>
            <person name="Turgeon B."/>
            <person name="Goodwin S."/>
            <person name="Spatafora J."/>
            <person name="Crous P."/>
            <person name="Grigoriev I."/>
        </authorList>
    </citation>
    <scope>NUCLEOTIDE SEQUENCE</scope>
    <source>
        <strain evidence="8">CBS 379.55</strain>
    </source>
</reference>
<dbReference type="Pfam" id="PF24883">
    <property type="entry name" value="NPHP3_N"/>
    <property type="match status" value="1"/>
</dbReference>
<keyword evidence="3" id="KW-0863">Zinc-finger</keyword>
<name>A0A6A6JDZ2_WESOR</name>
<feature type="region of interest" description="Disordered" evidence="5">
    <location>
        <begin position="288"/>
        <end position="319"/>
    </location>
</feature>
<dbReference type="OrthoDB" id="448455at2759"/>
<feature type="compositionally biased region" description="Basic and acidic residues" evidence="5">
    <location>
        <begin position="289"/>
        <end position="304"/>
    </location>
</feature>
<dbReference type="Proteomes" id="UP000800097">
    <property type="component" value="Unassembled WGS sequence"/>
</dbReference>
<dbReference type="RefSeq" id="XP_033652046.1">
    <property type="nucleotide sequence ID" value="XM_033801667.1"/>
</dbReference>
<feature type="compositionally biased region" description="Polar residues" evidence="5">
    <location>
        <begin position="1414"/>
        <end position="1424"/>
    </location>
</feature>
<sequence length="1555" mass="176143">MAAKNESTDLGQLWSKAVHDYLKKTGKDLSRDLSARSIGDAMKFTERSMQSFSGFRHKDDKVDRVRSAFGRHLDGMQKCMKGIEAVGAAAGAFPPAMPVGIVFAACGHLLSAFAGVKADYDRVEEFFSQSSRFFERLSIIENKGVDSGALGKAIVRVFSAQLSICAIVEVMIKTKAARFKQWLIALWNMQDPDLAAAFAVMQESVEELGQTVGYASYAEIKNTQTLTIEVSGKADEIDENIKQFRSKIDQDLRGLYESHLSSTKVLTEGFRSQEALLREVQSTVLKALQGDKSKPDHQEKDKRQQTTKGSGKGDPGDKKFKALRNIKALLDGEPGIYPNWRDAYKENATQHEEMKEAYVEHTADWLTGDPIFQQWYEGKNPLLWIQGSNGIGKSFLAHKLAKKDAGHPTAYFYFKEDYPYLQSAHNAIACTALQIAESDTRYAEKVAVKMKEDAQEGFVIPTLDRFFLSIFNGTAQNNDHLYLVFDGLDEAPEMQRDLFLRILGQLREVKSNVHVLVTSRPDSIDGLKELNPLVLEVTKEKMIGDMKALIWNRLNTMGRLRKFSPTSKRLIARKVLRQADGMLYIEHMLRRLSYIGREGAVLKDLAKMPSNLEDLYKLMLDECRRNRSREQYEALKRLFAWLAFSKRSLSLNEASELVKLIVTEDHFDIEDEIIGRSARILELSRTRHLNEDHQTELDDDEDDDQAQSDEFPPEIDEMYRYASLTFQERSLRQYFRAVSVDNSGDEELRTPASAAHLTILKMCCEILVESAKVPKESDMPVLRTYAMIYWYEHFNELDVETASDEEVSEVLLAVHKIVSNKNNVAKLLERYLSAPDLYPERNNETTVPWYDRLHAWAVRGSSLPVTVMEDEVRAWSVELTAAPERVLLPLAKAHIRNWIEEPRRWYIREAYRFAEAALKISGKFTWFEEDPLKSILSVADAFGEPKRDGKTFRALGSCLFYAGEGTTAQNPDLAKTLYEEGRRYVKQSLENMEDDGVAKVYTLSTLAVLHQRNQGLQEAVETIDQALDCLESLMPGIDNDAQSELAIESQHLHREKANHLWDLGKKEAALSAFNAARKAMGEITISGYTLDDITNLLDDPELDPNGHLLMDTLKSWSDKERFAWFYVNLAYWVNTRALGRMYRAAKGTGETHLVLEWLDAYGKTRDPRSLLRFNAQSALADYQSNVLGNDDKAKEIMRATLAVHPKVGGTEEDVLNERITEVRLELASIIFSQFRESSDPKRKDALLEEMKSLSGIRTDDEVGFQESHIGMLVANMLRIMGPAREYQNTMERIFQTCINGLEDNVSWNDGDSLRLLAKVLSSLDGLERDARITISAQFSLLDRSIHESAHSPERNGTSENEHDSGDEPQLSPSSSINPEVTGQDISKTDSVETPDLQKGSTEKNSGHGDVGNNGDATSETSDTPQENERDENLSDFSVTCDGGCNRYINSWTSPFYLCIICPNTDLCEECHAKRQAWNRGETADDAWRAYCGKNHHYIKGPMKGWRGVKDGIIRIGEEEIAVKDWLRSLKEERWPKAWEAYWLRQGGLKDIDIED</sequence>
<evidence type="ECO:0000256" key="5">
    <source>
        <dbReference type="SAM" id="MobiDB-lite"/>
    </source>
</evidence>
<dbReference type="Gene3D" id="1.25.40.10">
    <property type="entry name" value="Tetratricopeptide repeat domain"/>
    <property type="match status" value="1"/>
</dbReference>
<dbReference type="Pfam" id="PF17109">
    <property type="entry name" value="Goodbye"/>
    <property type="match status" value="1"/>
</dbReference>
<evidence type="ECO:0000259" key="7">
    <source>
        <dbReference type="Pfam" id="PF24883"/>
    </source>
</evidence>
<evidence type="ECO:0000256" key="2">
    <source>
        <dbReference type="ARBA" id="ARBA00022737"/>
    </source>
</evidence>
<dbReference type="EMBL" id="ML986502">
    <property type="protein sequence ID" value="KAF2274507.1"/>
    <property type="molecule type" value="Genomic_DNA"/>
</dbReference>
<dbReference type="PANTHER" id="PTHR10039">
    <property type="entry name" value="AMELOGENIN"/>
    <property type="match status" value="1"/>
</dbReference>
<protein>
    <recommendedName>
        <fullName evidence="10">Fungal STAND N-terminal Goodbye domain-containing protein</fullName>
    </recommendedName>
</protein>
<feature type="compositionally biased region" description="Polar residues" evidence="5">
    <location>
        <begin position="1370"/>
        <end position="1385"/>
    </location>
</feature>
<evidence type="ECO:0000256" key="4">
    <source>
        <dbReference type="ARBA" id="ARBA00022833"/>
    </source>
</evidence>
<dbReference type="SUPFAM" id="SSF57850">
    <property type="entry name" value="RING/U-box"/>
    <property type="match status" value="1"/>
</dbReference>
<keyword evidence="4" id="KW-0862">Zinc</keyword>
<evidence type="ECO:0008006" key="10">
    <source>
        <dbReference type="Google" id="ProtNLM"/>
    </source>
</evidence>
<dbReference type="GeneID" id="54554842"/>
<evidence type="ECO:0000313" key="8">
    <source>
        <dbReference type="EMBL" id="KAF2274507.1"/>
    </source>
</evidence>
<dbReference type="PANTHER" id="PTHR10039:SF17">
    <property type="entry name" value="FUNGAL STAND N-TERMINAL GOODBYE DOMAIN-CONTAINING PROTEIN-RELATED"/>
    <property type="match status" value="1"/>
</dbReference>
<keyword evidence="2" id="KW-0677">Repeat</keyword>
<dbReference type="InterPro" id="IPR056884">
    <property type="entry name" value="NPHP3-like_N"/>
</dbReference>
<keyword evidence="9" id="KW-1185">Reference proteome</keyword>
<dbReference type="Gene3D" id="3.40.50.300">
    <property type="entry name" value="P-loop containing nucleotide triphosphate hydrolases"/>
    <property type="match status" value="1"/>
</dbReference>
<keyword evidence="1" id="KW-0479">Metal-binding</keyword>
<dbReference type="InterPro" id="IPR043145">
    <property type="entry name" value="Znf_ZZ_sf"/>
</dbReference>
<evidence type="ECO:0000313" key="9">
    <source>
        <dbReference type="Proteomes" id="UP000800097"/>
    </source>
</evidence>
<feature type="domain" description="Fungal STAND N-terminal Goodbye" evidence="6">
    <location>
        <begin position="14"/>
        <end position="138"/>
    </location>
</feature>
<proteinExistence type="predicted"/>